<dbReference type="EMBL" id="OU895877">
    <property type="protein sequence ID" value="CAG9800988.1"/>
    <property type="molecule type" value="Genomic_DNA"/>
</dbReference>
<dbReference type="AlphaFoldDB" id="A0A9N9WM47"/>
<evidence type="ECO:0000313" key="4">
    <source>
        <dbReference type="Proteomes" id="UP001153620"/>
    </source>
</evidence>
<reference evidence="3" key="1">
    <citation type="submission" date="2022-01" db="EMBL/GenBank/DDBJ databases">
        <authorList>
            <person name="King R."/>
        </authorList>
    </citation>
    <scope>NUCLEOTIDE SEQUENCE</scope>
</reference>
<dbReference type="Pfam" id="PF16020">
    <property type="entry name" value="Deltameth_res"/>
    <property type="match status" value="1"/>
</dbReference>
<feature type="transmembrane region" description="Helical" evidence="1">
    <location>
        <begin position="54"/>
        <end position="73"/>
    </location>
</feature>
<evidence type="ECO:0000313" key="3">
    <source>
        <dbReference type="EMBL" id="CAG9800988.1"/>
    </source>
</evidence>
<dbReference type="PANTHER" id="PTHR22133">
    <property type="entry name" value="AT01821P-RELATED"/>
    <property type="match status" value="1"/>
</dbReference>
<organism evidence="3 4">
    <name type="scientific">Chironomus riparius</name>
    <dbReference type="NCBI Taxonomy" id="315576"/>
    <lineage>
        <taxon>Eukaryota</taxon>
        <taxon>Metazoa</taxon>
        <taxon>Ecdysozoa</taxon>
        <taxon>Arthropoda</taxon>
        <taxon>Hexapoda</taxon>
        <taxon>Insecta</taxon>
        <taxon>Pterygota</taxon>
        <taxon>Neoptera</taxon>
        <taxon>Endopterygota</taxon>
        <taxon>Diptera</taxon>
        <taxon>Nematocera</taxon>
        <taxon>Chironomoidea</taxon>
        <taxon>Chironomidae</taxon>
        <taxon>Chironominae</taxon>
        <taxon>Chironomus</taxon>
    </lineage>
</organism>
<keyword evidence="1" id="KW-1133">Transmembrane helix</keyword>
<gene>
    <name evidence="3" type="ORF">CHIRRI_LOCUS3925</name>
</gene>
<evidence type="ECO:0000259" key="2">
    <source>
        <dbReference type="Pfam" id="PF16020"/>
    </source>
</evidence>
<protein>
    <recommendedName>
        <fullName evidence="2">Deltamethrin resistance protein prag01 domain-containing protein</fullName>
    </recommendedName>
</protein>
<dbReference type="OrthoDB" id="9981889at2759"/>
<sequence length="89" mass="10313">MQGLRAFRLFARTANNTARRNYGHGRVHKYPTLNDMPVPEGDYFTLHAKRNRKYNAILATGISMVSTGIFILSTDKIVRFHWNPPETYE</sequence>
<keyword evidence="4" id="KW-1185">Reference proteome</keyword>
<accession>A0A9N9WM47</accession>
<name>A0A9N9WM47_9DIPT</name>
<dbReference type="Proteomes" id="UP001153620">
    <property type="component" value="Chromosome 1"/>
</dbReference>
<proteinExistence type="predicted"/>
<dbReference type="InterPro" id="IPR031973">
    <property type="entry name" value="Deltameth_res_prag01"/>
</dbReference>
<keyword evidence="1" id="KW-0812">Transmembrane</keyword>
<feature type="domain" description="Deltamethrin resistance protein prag01" evidence="2">
    <location>
        <begin position="34"/>
        <end position="85"/>
    </location>
</feature>
<reference evidence="3" key="2">
    <citation type="submission" date="2022-10" db="EMBL/GenBank/DDBJ databases">
        <authorList>
            <consortium name="ENA_rothamsted_submissions"/>
            <consortium name="culmorum"/>
            <person name="King R."/>
        </authorList>
    </citation>
    <scope>NUCLEOTIDE SEQUENCE</scope>
</reference>
<dbReference type="PANTHER" id="PTHR22133:SF2">
    <property type="entry name" value="AT01821P-RELATED"/>
    <property type="match status" value="1"/>
</dbReference>
<keyword evidence="1" id="KW-0472">Membrane</keyword>
<evidence type="ECO:0000256" key="1">
    <source>
        <dbReference type="SAM" id="Phobius"/>
    </source>
</evidence>